<dbReference type="EMBL" id="BMEV01000020">
    <property type="protein sequence ID" value="GGH74682.1"/>
    <property type="molecule type" value="Genomic_DNA"/>
</dbReference>
<protein>
    <submittedName>
        <fullName evidence="2">Uncharacterized protein</fullName>
    </submittedName>
</protein>
<sequence>MRTHPIFQHLFIFYSFVFLLNMLNVFFQNENLNHFIGILAILMLAVSFVGASRLFRILGTVFIGVGAAVFAATGQYFADIPAMFASNLPLLTLFAMLPWMNSVVKSGRFDRILNNVLRAKVKDLGQLYPRSLITTVTLGAFLNLSAVIIAQEVLQENLKSVRQKVRNSFISTATLRGYVLALIWSPLEILLATAIFVTGVDYVSLLPWLLIIAVITFVLDSLWGRVFYKKHHYEQEQVKINYKKVGKKLIHLLISLVLFLALVILIGNAFNLDFIFTVTVLIFPFAFIWAILLKRWRSFWIIGWATWKEKTNSMQNFAVLFTSLAFLLIVLMEQTY</sequence>
<keyword evidence="1" id="KW-0472">Membrane</keyword>
<feature type="transmembrane region" description="Helical" evidence="1">
    <location>
        <begin position="34"/>
        <end position="51"/>
    </location>
</feature>
<keyword evidence="3" id="KW-1185">Reference proteome</keyword>
<feature type="transmembrane region" description="Helical" evidence="1">
    <location>
        <begin position="249"/>
        <end position="268"/>
    </location>
</feature>
<feature type="transmembrane region" description="Helical" evidence="1">
    <location>
        <begin position="314"/>
        <end position="332"/>
    </location>
</feature>
<evidence type="ECO:0000313" key="3">
    <source>
        <dbReference type="Proteomes" id="UP000602050"/>
    </source>
</evidence>
<reference evidence="2" key="2">
    <citation type="submission" date="2020-09" db="EMBL/GenBank/DDBJ databases">
        <authorList>
            <person name="Sun Q."/>
            <person name="Zhou Y."/>
        </authorList>
    </citation>
    <scope>NUCLEOTIDE SEQUENCE</scope>
    <source>
        <strain evidence="2">CGMCC 1.12360</strain>
    </source>
</reference>
<dbReference type="Proteomes" id="UP000602050">
    <property type="component" value="Unassembled WGS sequence"/>
</dbReference>
<feature type="transmembrane region" description="Helical" evidence="1">
    <location>
        <begin position="274"/>
        <end position="293"/>
    </location>
</feature>
<organism evidence="2 3">
    <name type="scientific">Compostibacillus humi</name>
    <dbReference type="NCBI Taxonomy" id="1245525"/>
    <lineage>
        <taxon>Bacteria</taxon>
        <taxon>Bacillati</taxon>
        <taxon>Bacillota</taxon>
        <taxon>Bacilli</taxon>
        <taxon>Bacillales</taxon>
        <taxon>Bacillaceae</taxon>
        <taxon>Compostibacillus</taxon>
    </lineage>
</organism>
<keyword evidence="1" id="KW-0812">Transmembrane</keyword>
<evidence type="ECO:0000256" key="1">
    <source>
        <dbReference type="SAM" id="Phobius"/>
    </source>
</evidence>
<keyword evidence="1" id="KW-1133">Transmembrane helix</keyword>
<reference evidence="2" key="1">
    <citation type="journal article" date="2014" name="Int. J. Syst. Evol. Microbiol.">
        <title>Complete genome sequence of Corynebacterium casei LMG S-19264T (=DSM 44701T), isolated from a smear-ripened cheese.</title>
        <authorList>
            <consortium name="US DOE Joint Genome Institute (JGI-PGF)"/>
            <person name="Walter F."/>
            <person name="Albersmeier A."/>
            <person name="Kalinowski J."/>
            <person name="Ruckert C."/>
        </authorList>
    </citation>
    <scope>NUCLEOTIDE SEQUENCE</scope>
    <source>
        <strain evidence="2">CGMCC 1.12360</strain>
    </source>
</reference>
<accession>A0A8J2ZSE9</accession>
<name>A0A8J2ZSE9_9BACI</name>
<feature type="transmembrane region" description="Helical" evidence="1">
    <location>
        <begin position="6"/>
        <end position="27"/>
    </location>
</feature>
<dbReference type="RefSeq" id="WP_229733576.1">
    <property type="nucleotide sequence ID" value="NZ_BMEV01000020.1"/>
</dbReference>
<feature type="transmembrane region" description="Helical" evidence="1">
    <location>
        <begin position="57"/>
        <end position="77"/>
    </location>
</feature>
<feature type="transmembrane region" description="Helical" evidence="1">
    <location>
        <begin position="175"/>
        <end position="199"/>
    </location>
</feature>
<comment type="caution">
    <text evidence="2">The sequence shown here is derived from an EMBL/GenBank/DDBJ whole genome shotgun (WGS) entry which is preliminary data.</text>
</comment>
<proteinExistence type="predicted"/>
<feature type="transmembrane region" description="Helical" evidence="1">
    <location>
        <begin position="205"/>
        <end position="228"/>
    </location>
</feature>
<evidence type="ECO:0000313" key="2">
    <source>
        <dbReference type="EMBL" id="GGH74682.1"/>
    </source>
</evidence>
<feature type="transmembrane region" description="Helical" evidence="1">
    <location>
        <begin position="84"/>
        <end position="101"/>
    </location>
</feature>
<feature type="transmembrane region" description="Helical" evidence="1">
    <location>
        <begin position="132"/>
        <end position="154"/>
    </location>
</feature>
<dbReference type="AlphaFoldDB" id="A0A8J2ZSE9"/>
<gene>
    <name evidence="2" type="ORF">GCM10010978_13770</name>
</gene>